<sequence>MSNSSAVGESRYSSIESGDEGAGENTFGGIPKGMGDRLFKVAPPGGHRLLQVERQNLRKTACSQDTLA</sequence>
<dbReference type="Proteomes" id="UP000789759">
    <property type="component" value="Unassembled WGS sequence"/>
</dbReference>
<dbReference type="AlphaFoldDB" id="A0A9N9J481"/>
<name>A0A9N9J481_9GLOM</name>
<proteinExistence type="predicted"/>
<gene>
    <name evidence="2" type="ORF">CPELLU_LOCUS15356</name>
</gene>
<evidence type="ECO:0000256" key="1">
    <source>
        <dbReference type="SAM" id="MobiDB-lite"/>
    </source>
</evidence>
<organism evidence="2 3">
    <name type="scientific">Cetraspora pellucida</name>
    <dbReference type="NCBI Taxonomy" id="1433469"/>
    <lineage>
        <taxon>Eukaryota</taxon>
        <taxon>Fungi</taxon>
        <taxon>Fungi incertae sedis</taxon>
        <taxon>Mucoromycota</taxon>
        <taxon>Glomeromycotina</taxon>
        <taxon>Glomeromycetes</taxon>
        <taxon>Diversisporales</taxon>
        <taxon>Gigasporaceae</taxon>
        <taxon>Cetraspora</taxon>
    </lineage>
</organism>
<reference evidence="2" key="1">
    <citation type="submission" date="2021-06" db="EMBL/GenBank/DDBJ databases">
        <authorList>
            <person name="Kallberg Y."/>
            <person name="Tangrot J."/>
            <person name="Rosling A."/>
        </authorList>
    </citation>
    <scope>NUCLEOTIDE SEQUENCE</scope>
    <source>
        <strain evidence="2">FL966</strain>
    </source>
</reference>
<feature type="compositionally biased region" description="Polar residues" evidence="1">
    <location>
        <begin position="1"/>
        <end position="16"/>
    </location>
</feature>
<evidence type="ECO:0000313" key="3">
    <source>
        <dbReference type="Proteomes" id="UP000789759"/>
    </source>
</evidence>
<accession>A0A9N9J481</accession>
<evidence type="ECO:0000313" key="2">
    <source>
        <dbReference type="EMBL" id="CAG8761893.1"/>
    </source>
</evidence>
<dbReference type="EMBL" id="CAJVQA010020082">
    <property type="protein sequence ID" value="CAG8761893.1"/>
    <property type="molecule type" value="Genomic_DNA"/>
</dbReference>
<feature type="region of interest" description="Disordered" evidence="1">
    <location>
        <begin position="1"/>
        <end position="30"/>
    </location>
</feature>
<keyword evidence="3" id="KW-1185">Reference proteome</keyword>
<protein>
    <submittedName>
        <fullName evidence="2">13416_t:CDS:1</fullName>
    </submittedName>
</protein>
<comment type="caution">
    <text evidence="2">The sequence shown here is derived from an EMBL/GenBank/DDBJ whole genome shotgun (WGS) entry which is preliminary data.</text>
</comment>